<dbReference type="GO" id="GO:0016747">
    <property type="term" value="F:acyltransferase activity, transferring groups other than amino-acyl groups"/>
    <property type="evidence" value="ECO:0007669"/>
    <property type="project" value="InterPro"/>
</dbReference>
<dbReference type="AlphaFoldDB" id="A0A1B7YV46"/>
<dbReference type="EMBL" id="LTAN01000001">
    <property type="protein sequence ID" value="OBR15920.1"/>
    <property type="molecule type" value="Genomic_DNA"/>
</dbReference>
<dbReference type="InterPro" id="IPR000182">
    <property type="entry name" value="GNAT_dom"/>
</dbReference>
<comment type="caution">
    <text evidence="2">The sequence shown here is derived from an EMBL/GenBank/DDBJ whole genome shotgun (WGS) entry which is preliminary data.</text>
</comment>
<dbReference type="RefSeq" id="XP_018164437.1">
    <property type="nucleotide sequence ID" value="XM_018296075.1"/>
</dbReference>
<feature type="domain" description="N-acetyltransferase" evidence="1">
    <location>
        <begin position="25"/>
        <end position="189"/>
    </location>
</feature>
<dbReference type="InterPro" id="IPR016181">
    <property type="entry name" value="Acyl_CoA_acyltransferase"/>
</dbReference>
<reference evidence="3" key="1">
    <citation type="journal article" date="2017" name="BMC Genomics">
        <title>Gapless genome assembly of Colletotrichum higginsianum reveals chromosome structure and association of transposable elements with secondary metabolite gene clusters.</title>
        <authorList>
            <person name="Dallery J.-F."/>
            <person name="Lapalu N."/>
            <person name="Zampounis A."/>
            <person name="Pigne S."/>
            <person name="Luyten I."/>
            <person name="Amselem J."/>
            <person name="Wittenberg A.H.J."/>
            <person name="Zhou S."/>
            <person name="de Queiroz M.V."/>
            <person name="Robin G.P."/>
            <person name="Auger A."/>
            <person name="Hainaut M."/>
            <person name="Henrissat B."/>
            <person name="Kim K.-T."/>
            <person name="Lee Y.-H."/>
            <person name="Lespinet O."/>
            <person name="Schwartz D.C."/>
            <person name="Thon M.R."/>
            <person name="O'Connell R.J."/>
        </authorList>
    </citation>
    <scope>NUCLEOTIDE SEQUENCE [LARGE SCALE GENOMIC DNA]</scope>
    <source>
        <strain evidence="3">IMI 349063</strain>
    </source>
</reference>
<evidence type="ECO:0000259" key="1">
    <source>
        <dbReference type="PROSITE" id="PS51186"/>
    </source>
</evidence>
<dbReference type="KEGG" id="chig:CH63R_01100"/>
<evidence type="ECO:0000313" key="2">
    <source>
        <dbReference type="EMBL" id="OBR15920.1"/>
    </source>
</evidence>
<dbReference type="Proteomes" id="UP000092177">
    <property type="component" value="Chromosome 1"/>
</dbReference>
<name>A0A1B7YV46_COLHI</name>
<dbReference type="SUPFAM" id="SSF55729">
    <property type="entry name" value="Acyl-CoA N-acyltransferases (Nat)"/>
    <property type="match status" value="1"/>
</dbReference>
<dbReference type="PROSITE" id="PS51186">
    <property type="entry name" value="GNAT"/>
    <property type="match status" value="1"/>
</dbReference>
<protein>
    <submittedName>
        <fullName evidence="2">Acetyltransferase</fullName>
    </submittedName>
</protein>
<keyword evidence="3" id="KW-1185">Reference proteome</keyword>
<keyword evidence="2" id="KW-0808">Transferase</keyword>
<dbReference type="OrthoDB" id="630895at2759"/>
<dbReference type="Gene3D" id="3.40.630.30">
    <property type="match status" value="1"/>
</dbReference>
<dbReference type="GeneID" id="28860182"/>
<sequence>MLSTTQAVTPSNGATGGAVIITKRLLVRPSTFADAPDMARLANNLKIARNMRNTFPSPYLLEHAEVCLTMCAKDPGNDFAVCRIEDGAYVGNIGIIRGNDVLHRTWELGYWIGEEYWGQGFASEALVALCRFCFETHPELLRLEASMFSTNTASRRVLEKAGWTHEGTKRQAVEKQGRVLDLLLFSLLRHESLC</sequence>
<accession>A0A1B7YV46</accession>
<dbReference type="PANTHER" id="PTHR43328">
    <property type="entry name" value="ACETYLTRANSFERASE-RELATED"/>
    <property type="match status" value="1"/>
</dbReference>
<gene>
    <name evidence="2" type="ORF">CH63R_01100</name>
</gene>
<organism evidence="2 3">
    <name type="scientific">Colletotrichum higginsianum (strain IMI 349063)</name>
    <name type="common">Crucifer anthracnose fungus</name>
    <dbReference type="NCBI Taxonomy" id="759273"/>
    <lineage>
        <taxon>Eukaryota</taxon>
        <taxon>Fungi</taxon>
        <taxon>Dikarya</taxon>
        <taxon>Ascomycota</taxon>
        <taxon>Pezizomycotina</taxon>
        <taxon>Sordariomycetes</taxon>
        <taxon>Hypocreomycetidae</taxon>
        <taxon>Glomerellales</taxon>
        <taxon>Glomerellaceae</taxon>
        <taxon>Colletotrichum</taxon>
        <taxon>Colletotrichum destructivum species complex</taxon>
    </lineage>
</organism>
<dbReference type="PANTHER" id="PTHR43328:SF1">
    <property type="entry name" value="N-ACETYLTRANSFERASE DOMAIN-CONTAINING PROTEIN"/>
    <property type="match status" value="1"/>
</dbReference>
<proteinExistence type="predicted"/>
<dbReference type="Pfam" id="PF13302">
    <property type="entry name" value="Acetyltransf_3"/>
    <property type="match status" value="1"/>
</dbReference>
<evidence type="ECO:0000313" key="3">
    <source>
        <dbReference type="Proteomes" id="UP000092177"/>
    </source>
</evidence>
<dbReference type="VEuPathDB" id="FungiDB:CH63R_01100"/>